<evidence type="ECO:0000256" key="3">
    <source>
        <dbReference type="ARBA" id="ARBA00022989"/>
    </source>
</evidence>
<feature type="region of interest" description="Disordered" evidence="8">
    <location>
        <begin position="133"/>
        <end position="169"/>
    </location>
</feature>
<feature type="region of interest" description="Disordered" evidence="8">
    <location>
        <begin position="51"/>
        <end position="84"/>
    </location>
</feature>
<evidence type="ECO:0000256" key="8">
    <source>
        <dbReference type="SAM" id="MobiDB-lite"/>
    </source>
</evidence>
<keyword evidence="2 7" id="KW-0812">Transmembrane</keyword>
<dbReference type="OrthoDB" id="9451435at2759"/>
<reference evidence="11 12" key="1">
    <citation type="journal article" date="2007" name="Nature">
        <title>Genome of the marsupial Monodelphis domestica reveals innovation in non-coding sequences.</title>
        <authorList>
            <person name="Mikkelsen T.S."/>
            <person name="Wakefield M.J."/>
            <person name="Aken B."/>
            <person name="Amemiya C.T."/>
            <person name="Chang J.L."/>
            <person name="Duke S."/>
            <person name="Garber M."/>
            <person name="Gentles A.J."/>
            <person name="Goodstadt L."/>
            <person name="Heger A."/>
            <person name="Jurka J."/>
            <person name="Kamal M."/>
            <person name="Mauceli E."/>
            <person name="Searle S.M."/>
            <person name="Sharpe T."/>
            <person name="Baker M.L."/>
            <person name="Batzer M.A."/>
            <person name="Benos P.V."/>
            <person name="Belov K."/>
            <person name="Clamp M."/>
            <person name="Cook A."/>
            <person name="Cuff J."/>
            <person name="Das R."/>
            <person name="Davidow L."/>
            <person name="Deakin J.E."/>
            <person name="Fazzari M.J."/>
            <person name="Glass J.L."/>
            <person name="Grabherr M."/>
            <person name="Greally J.M."/>
            <person name="Gu W."/>
            <person name="Hore T.A."/>
            <person name="Huttley G.A."/>
            <person name="Kleber M."/>
            <person name="Jirtle R.L."/>
            <person name="Koina E."/>
            <person name="Lee J.T."/>
            <person name="Mahony S."/>
            <person name="Marra M.A."/>
            <person name="Miller R.D."/>
            <person name="Nicholls R.D."/>
            <person name="Oda M."/>
            <person name="Papenfuss A.T."/>
            <person name="Parra Z.E."/>
            <person name="Pollock D.D."/>
            <person name="Ray D.A."/>
            <person name="Schein J.E."/>
            <person name="Speed T.P."/>
            <person name="Thompson K."/>
            <person name="VandeBerg J.L."/>
            <person name="Wade C.M."/>
            <person name="Walker J.A."/>
            <person name="Waters P.D."/>
            <person name="Webber C."/>
            <person name="Weidman J.R."/>
            <person name="Xie X."/>
            <person name="Zody M.C."/>
            <person name="Baldwin J."/>
            <person name="Abdouelleil A."/>
            <person name="Abdulkadir J."/>
            <person name="Abebe A."/>
            <person name="Abera B."/>
            <person name="Abreu J."/>
            <person name="Acer S.C."/>
            <person name="Aftuck L."/>
            <person name="Alexander A."/>
            <person name="An P."/>
            <person name="Anderson E."/>
            <person name="Anderson S."/>
            <person name="Arachi H."/>
            <person name="Azer M."/>
            <person name="Bachantsang P."/>
            <person name="Barry A."/>
            <person name="Bayul T."/>
            <person name="Berlin A."/>
            <person name="Bessette D."/>
            <person name="Bloom T."/>
            <person name="Bloom T."/>
            <person name="Boguslavskiy L."/>
            <person name="Bonnet C."/>
            <person name="Boukhgalter B."/>
            <person name="Bourzgui I."/>
            <person name="Brown A."/>
            <person name="Cahill P."/>
            <person name="Channer S."/>
            <person name="Cheshatsang Y."/>
            <person name="Chuda L."/>
            <person name="Citroen M."/>
            <person name="Collymore A."/>
            <person name="Cooke P."/>
            <person name="Costello M."/>
            <person name="D'Aco K."/>
            <person name="Daza R."/>
            <person name="De Haan G."/>
            <person name="DeGray S."/>
            <person name="DeMaso C."/>
            <person name="Dhargay N."/>
            <person name="Dooley K."/>
            <person name="Dooley E."/>
            <person name="Doricent M."/>
            <person name="Dorje P."/>
            <person name="Dorjee K."/>
            <person name="Dupes A."/>
            <person name="Elong R."/>
            <person name="Falk J."/>
            <person name="Farina A."/>
            <person name="Faro S."/>
            <person name="Ferguson D."/>
            <person name="Fisher S."/>
            <person name="Foley C.D."/>
            <person name="Franke A."/>
            <person name="Friedrich D."/>
            <person name="Gadbois L."/>
            <person name="Gearin G."/>
            <person name="Gearin C.R."/>
            <person name="Giannoukos G."/>
            <person name="Goode T."/>
            <person name="Graham J."/>
            <person name="Grandbois E."/>
            <person name="Grewal S."/>
            <person name="Gyaltsen K."/>
            <person name="Hafez N."/>
            <person name="Hagos B."/>
            <person name="Hall J."/>
            <person name="Henson C."/>
            <person name="Hollinger A."/>
            <person name="Honan T."/>
            <person name="Huard M.D."/>
            <person name="Hughes L."/>
            <person name="Hurhula B."/>
            <person name="Husby M.E."/>
            <person name="Kamat A."/>
            <person name="Kanga B."/>
            <person name="Kashin S."/>
            <person name="Khazanovich D."/>
            <person name="Kisner P."/>
            <person name="Lance K."/>
            <person name="Lara M."/>
            <person name="Lee W."/>
            <person name="Lennon N."/>
            <person name="Letendre F."/>
            <person name="LeVine R."/>
            <person name="Lipovsky A."/>
            <person name="Liu X."/>
            <person name="Liu J."/>
            <person name="Liu S."/>
            <person name="Lokyitsang T."/>
            <person name="Lokyitsang Y."/>
            <person name="Lubonja R."/>
            <person name="Lui A."/>
            <person name="MacDonald P."/>
            <person name="Magnisalis V."/>
            <person name="Maru K."/>
            <person name="Matthews C."/>
            <person name="McCusker W."/>
            <person name="McDonough S."/>
            <person name="Mehta T."/>
            <person name="Meldrim J."/>
            <person name="Meneus L."/>
            <person name="Mihai O."/>
            <person name="Mihalev A."/>
            <person name="Mihova T."/>
            <person name="Mittelman R."/>
            <person name="Mlenga V."/>
            <person name="Montmayeur A."/>
            <person name="Mulrain L."/>
            <person name="Navidi A."/>
            <person name="Naylor J."/>
            <person name="Negash T."/>
            <person name="Nguyen T."/>
            <person name="Nguyen N."/>
            <person name="Nicol R."/>
            <person name="Norbu C."/>
            <person name="Norbu N."/>
            <person name="Novod N."/>
            <person name="O'Neill B."/>
            <person name="Osman S."/>
            <person name="Markiewicz E."/>
            <person name="Oyono O.L."/>
            <person name="Patti C."/>
            <person name="Phunkhang P."/>
            <person name="Pierre F."/>
            <person name="Priest M."/>
            <person name="Raghuraman S."/>
            <person name="Rege F."/>
            <person name="Reyes R."/>
            <person name="Rise C."/>
            <person name="Rogov P."/>
            <person name="Ross K."/>
            <person name="Ryan E."/>
            <person name="Settipalli S."/>
            <person name="Shea T."/>
            <person name="Sherpa N."/>
            <person name="Shi L."/>
            <person name="Shih D."/>
            <person name="Sparrow T."/>
            <person name="Spaulding J."/>
            <person name="Stalker J."/>
            <person name="Stange-Thomann N."/>
            <person name="Stavropoulos S."/>
            <person name="Stone C."/>
            <person name="Strader C."/>
            <person name="Tesfaye S."/>
            <person name="Thomson T."/>
            <person name="Thoulutsang Y."/>
            <person name="Thoulutsang D."/>
            <person name="Topham K."/>
            <person name="Topping I."/>
            <person name="Tsamla T."/>
            <person name="Vassiliev H."/>
            <person name="Vo A."/>
            <person name="Wangchuk T."/>
            <person name="Wangdi T."/>
            <person name="Weiand M."/>
            <person name="Wilkinson J."/>
            <person name="Wilson A."/>
            <person name="Yadav S."/>
            <person name="Young G."/>
            <person name="Yu Q."/>
            <person name="Zembek L."/>
            <person name="Zhong D."/>
            <person name="Zimmer A."/>
            <person name="Zwirko Z."/>
            <person name="Jaffe D.B."/>
            <person name="Alvarez P."/>
            <person name="Brockman W."/>
            <person name="Butler J."/>
            <person name="Chin C."/>
            <person name="Gnerre S."/>
            <person name="MacCallum I."/>
            <person name="Graves J.A."/>
            <person name="Ponting C.P."/>
            <person name="Breen M."/>
            <person name="Samollow P.B."/>
            <person name="Lander E.S."/>
            <person name="Lindblad-Toh K."/>
        </authorList>
    </citation>
    <scope>NUCLEOTIDE SEQUENCE [LARGE SCALE GENOMIC DNA]</scope>
</reference>
<dbReference type="PANTHER" id="PTHR21640">
    <property type="match status" value="1"/>
</dbReference>
<dbReference type="GeneTree" id="ENSGT00510000049061"/>
<dbReference type="PANTHER" id="PTHR21640:SF1">
    <property type="entry name" value="NESPRIN-4"/>
    <property type="match status" value="1"/>
</dbReference>
<dbReference type="SMART" id="SM01249">
    <property type="entry name" value="KASH"/>
    <property type="match status" value="1"/>
</dbReference>
<dbReference type="GO" id="GO:0005640">
    <property type="term" value="C:nuclear outer membrane"/>
    <property type="evidence" value="ECO:0007669"/>
    <property type="project" value="UniProtKB-SubCell"/>
</dbReference>
<evidence type="ECO:0000256" key="5">
    <source>
        <dbReference type="ARBA" id="ARBA00023242"/>
    </source>
</evidence>
<dbReference type="InParanoid" id="A0A5F8G308"/>
<name>A0A5F8G308_MONDO</name>
<dbReference type="GeneID" id="103092795"/>
<evidence type="ECO:0000256" key="7">
    <source>
        <dbReference type="PROSITE-ProRule" id="PRU00385"/>
    </source>
</evidence>
<sequence>MRRREPRSAATLEEGGEASLAHYEGVFQCRGRHRGRLIAYSLVFEDAVSLQDPDSDTDSEGPGTGSGGLGPAVGIGGPPPEGSIAELEWDPTGDVGWLGALRSRTVWTPGSPCEVCGRAEPLGVWSLRGPPWGPPLSSFRTQDRKQPSPEDVTVPIPTGSGGPKEGRGPRWPRRTLFFLLLLLLLGAACLLPPPGGPRCPPPRLPGPLHLVLSYVNGPPPT</sequence>
<evidence type="ECO:0000256" key="1">
    <source>
        <dbReference type="ARBA" id="ARBA00008619"/>
    </source>
</evidence>
<comment type="subcellular location">
    <subcellularLocation>
        <location evidence="6">Nucleus outer membrane</location>
        <topology evidence="6">Single-pass type IV membrane protein</topology>
    </subcellularLocation>
</comment>
<dbReference type="RefSeq" id="XP_056652069.1">
    <property type="nucleotide sequence ID" value="XM_056796091.1"/>
</dbReference>
<organism evidence="11 12">
    <name type="scientific">Monodelphis domestica</name>
    <name type="common">Gray short-tailed opossum</name>
    <dbReference type="NCBI Taxonomy" id="13616"/>
    <lineage>
        <taxon>Eukaryota</taxon>
        <taxon>Metazoa</taxon>
        <taxon>Chordata</taxon>
        <taxon>Craniata</taxon>
        <taxon>Vertebrata</taxon>
        <taxon>Euteleostomi</taxon>
        <taxon>Mammalia</taxon>
        <taxon>Metatheria</taxon>
        <taxon>Didelphimorphia</taxon>
        <taxon>Didelphidae</taxon>
        <taxon>Monodelphis</taxon>
    </lineage>
</organism>
<keyword evidence="5" id="KW-0539">Nucleus</keyword>
<feature type="topological domain" description="Perinuclear space" evidence="7">
    <location>
        <begin position="194"/>
        <end position="221"/>
    </location>
</feature>
<dbReference type="InterPro" id="IPR012315">
    <property type="entry name" value="KASH"/>
</dbReference>
<evidence type="ECO:0000313" key="12">
    <source>
        <dbReference type="Proteomes" id="UP000002280"/>
    </source>
</evidence>
<keyword evidence="3 9" id="KW-1133">Transmembrane helix</keyword>
<dbReference type="OMA" id="CEHPASG"/>
<evidence type="ECO:0000256" key="2">
    <source>
        <dbReference type="ARBA" id="ARBA00022692"/>
    </source>
</evidence>
<gene>
    <name evidence="11" type="primary">SYNE4</name>
</gene>
<dbReference type="STRING" id="13616.ENSMODP00000041868"/>
<dbReference type="Ensembl" id="ENSMODT00000088940.1">
    <property type="protein sequence ID" value="ENSMODP00000041868.1"/>
    <property type="gene ID" value="ENSMODG00000040279.1"/>
</dbReference>
<evidence type="ECO:0000256" key="6">
    <source>
        <dbReference type="ARBA" id="ARBA00046312"/>
    </source>
</evidence>
<dbReference type="FunCoup" id="A0A5F8G308">
    <property type="interactions" value="21"/>
</dbReference>
<dbReference type="AlphaFoldDB" id="A0A5F8G308"/>
<dbReference type="RefSeq" id="XP_056652068.1">
    <property type="nucleotide sequence ID" value="XM_056796090.1"/>
</dbReference>
<dbReference type="PROSITE" id="PS51049">
    <property type="entry name" value="KASH"/>
    <property type="match status" value="1"/>
</dbReference>
<feature type="topological domain" description="Cytoplasmic" evidence="7">
    <location>
        <begin position="1"/>
        <end position="172"/>
    </location>
</feature>
<dbReference type="CTD" id="163183"/>
<feature type="domain" description="KASH" evidence="10">
    <location>
        <begin position="164"/>
        <end position="221"/>
    </location>
</feature>
<dbReference type="Bgee" id="ENSMODG00000040279">
    <property type="expression patterns" value="Expressed in kidney and 17 other cell types or tissues"/>
</dbReference>
<evidence type="ECO:0000256" key="9">
    <source>
        <dbReference type="SAM" id="Phobius"/>
    </source>
</evidence>
<reference evidence="11" key="3">
    <citation type="submission" date="2025-09" db="UniProtKB">
        <authorList>
            <consortium name="Ensembl"/>
        </authorList>
    </citation>
    <scope>IDENTIFICATION</scope>
</reference>
<dbReference type="KEGG" id="mdo:103092795"/>
<protein>
    <submittedName>
        <fullName evidence="11">Spectrin repeat containing nuclear envelope family member 4</fullName>
    </submittedName>
</protein>
<accession>A0A5F8G308</accession>
<dbReference type="GO" id="GO:0034993">
    <property type="term" value="C:meiotic nuclear membrane microtubule tethering complex"/>
    <property type="evidence" value="ECO:0007669"/>
    <property type="project" value="InterPro"/>
</dbReference>
<keyword evidence="12" id="KW-1185">Reference proteome</keyword>
<evidence type="ECO:0000259" key="10">
    <source>
        <dbReference type="PROSITE" id="PS51049"/>
    </source>
</evidence>
<evidence type="ECO:0000256" key="4">
    <source>
        <dbReference type="ARBA" id="ARBA00023136"/>
    </source>
</evidence>
<feature type="transmembrane region" description="Helical" evidence="9">
    <location>
        <begin position="176"/>
        <end position="195"/>
    </location>
</feature>
<dbReference type="InterPro" id="IPR030268">
    <property type="entry name" value="SYNE4"/>
</dbReference>
<feature type="compositionally biased region" description="Gly residues" evidence="8">
    <location>
        <begin position="62"/>
        <end position="76"/>
    </location>
</feature>
<evidence type="ECO:0000313" key="11">
    <source>
        <dbReference type="Ensembl" id="ENSMODP00000041868.1"/>
    </source>
</evidence>
<dbReference type="Proteomes" id="UP000002280">
    <property type="component" value="Chromosome 4"/>
</dbReference>
<reference evidence="11" key="2">
    <citation type="submission" date="2025-08" db="UniProtKB">
        <authorList>
            <consortium name="Ensembl"/>
        </authorList>
    </citation>
    <scope>IDENTIFICATION</scope>
</reference>
<proteinExistence type="inferred from homology"/>
<keyword evidence="4 7" id="KW-0472">Membrane</keyword>
<comment type="similarity">
    <text evidence="1">Belongs to the nesprin family.</text>
</comment>